<dbReference type="AlphaFoldDB" id="A0ABD1SY46"/>
<reference evidence="2" key="1">
    <citation type="submission" date="2024-07" db="EMBL/GenBank/DDBJ databases">
        <title>Two chromosome-level genome assemblies of Korean endemic species Abeliophyllum distichum and Forsythia ovata (Oleaceae).</title>
        <authorList>
            <person name="Jang H."/>
        </authorList>
    </citation>
    <scope>NUCLEOTIDE SEQUENCE [LARGE SCALE GENOMIC DNA]</scope>
</reference>
<proteinExistence type="predicted"/>
<dbReference type="EMBL" id="JBFOLK010000006">
    <property type="protein sequence ID" value="KAL2505390.1"/>
    <property type="molecule type" value="Genomic_DNA"/>
</dbReference>
<protein>
    <submittedName>
        <fullName evidence="1">Uncharacterized protein</fullName>
    </submittedName>
</protein>
<evidence type="ECO:0000313" key="2">
    <source>
        <dbReference type="Proteomes" id="UP001604336"/>
    </source>
</evidence>
<accession>A0ABD1SY46</accession>
<comment type="caution">
    <text evidence="1">The sequence shown here is derived from an EMBL/GenBank/DDBJ whole genome shotgun (WGS) entry which is preliminary data.</text>
</comment>
<organism evidence="1 2">
    <name type="scientific">Abeliophyllum distichum</name>
    <dbReference type="NCBI Taxonomy" id="126358"/>
    <lineage>
        <taxon>Eukaryota</taxon>
        <taxon>Viridiplantae</taxon>
        <taxon>Streptophyta</taxon>
        <taxon>Embryophyta</taxon>
        <taxon>Tracheophyta</taxon>
        <taxon>Spermatophyta</taxon>
        <taxon>Magnoliopsida</taxon>
        <taxon>eudicotyledons</taxon>
        <taxon>Gunneridae</taxon>
        <taxon>Pentapetalae</taxon>
        <taxon>asterids</taxon>
        <taxon>lamiids</taxon>
        <taxon>Lamiales</taxon>
        <taxon>Oleaceae</taxon>
        <taxon>Forsythieae</taxon>
        <taxon>Abeliophyllum</taxon>
    </lineage>
</organism>
<name>A0ABD1SY46_9LAMI</name>
<sequence>MEFFLIVNKADLESLRQTFRVPNDIHFHSAEALQDGLVFLRKAAVALHIQSFNVGMRSFGRGLLRNLIRTRRLKRLARRLHVKRLKALCLELAKNSLRPSLLRLVRGGKLVGEGAKEKGKRPYMRVMRGAVDVDDMVTGVSKSPIEDPISYCHRGRLCLVTLC</sequence>
<keyword evidence="2" id="KW-1185">Reference proteome</keyword>
<gene>
    <name evidence="1" type="ORF">Adt_21011</name>
</gene>
<evidence type="ECO:0000313" key="1">
    <source>
        <dbReference type="EMBL" id="KAL2505390.1"/>
    </source>
</evidence>
<dbReference type="Proteomes" id="UP001604336">
    <property type="component" value="Unassembled WGS sequence"/>
</dbReference>